<dbReference type="InterPro" id="IPR004447">
    <property type="entry name" value="Peptidase_S41A"/>
</dbReference>
<dbReference type="CDD" id="cd06782">
    <property type="entry name" value="cpPDZ_CPP-like"/>
    <property type="match status" value="1"/>
</dbReference>
<feature type="domain" description="PDZ" evidence="8">
    <location>
        <begin position="90"/>
        <end position="158"/>
    </location>
</feature>
<evidence type="ECO:0000256" key="5">
    <source>
        <dbReference type="RuleBase" id="RU004404"/>
    </source>
</evidence>
<dbReference type="CDD" id="cd07560">
    <property type="entry name" value="Peptidase_S41_CPP"/>
    <property type="match status" value="1"/>
</dbReference>
<dbReference type="SUPFAM" id="SSF52096">
    <property type="entry name" value="ClpP/crotonase"/>
    <property type="match status" value="1"/>
</dbReference>
<organism evidence="9 10">
    <name type="scientific">Methylobacterium currus</name>
    <dbReference type="NCBI Taxonomy" id="2051553"/>
    <lineage>
        <taxon>Bacteria</taxon>
        <taxon>Pseudomonadati</taxon>
        <taxon>Pseudomonadota</taxon>
        <taxon>Alphaproteobacteria</taxon>
        <taxon>Hyphomicrobiales</taxon>
        <taxon>Methylobacteriaceae</taxon>
        <taxon>Methylobacterium</taxon>
    </lineage>
</organism>
<dbReference type="InterPro" id="IPR005151">
    <property type="entry name" value="Tail-specific_protease"/>
</dbReference>
<dbReference type="InterPro" id="IPR001478">
    <property type="entry name" value="PDZ"/>
</dbReference>
<keyword evidence="4 5" id="KW-0720">Serine protease</keyword>
<dbReference type="Gene3D" id="3.90.226.10">
    <property type="entry name" value="2-enoyl-CoA Hydratase, Chain A, domain 1"/>
    <property type="match status" value="1"/>
</dbReference>
<evidence type="ECO:0000256" key="3">
    <source>
        <dbReference type="ARBA" id="ARBA00022801"/>
    </source>
</evidence>
<dbReference type="SUPFAM" id="SSF50156">
    <property type="entry name" value="PDZ domain-like"/>
    <property type="match status" value="1"/>
</dbReference>
<evidence type="ECO:0000256" key="2">
    <source>
        <dbReference type="ARBA" id="ARBA00022670"/>
    </source>
</evidence>
<evidence type="ECO:0000256" key="1">
    <source>
        <dbReference type="ARBA" id="ARBA00009179"/>
    </source>
</evidence>
<accession>A0A2R4WPX7</accession>
<dbReference type="GO" id="GO:0008236">
    <property type="term" value="F:serine-type peptidase activity"/>
    <property type="evidence" value="ECO:0007669"/>
    <property type="project" value="UniProtKB-KW"/>
</dbReference>
<dbReference type="AlphaFoldDB" id="A0A2R4WPX7"/>
<evidence type="ECO:0000313" key="9">
    <source>
        <dbReference type="EMBL" id="AWB23580.1"/>
    </source>
</evidence>
<dbReference type="FunFam" id="2.30.42.10:FF:000063">
    <property type="entry name" value="Peptidase, S41 family"/>
    <property type="match status" value="1"/>
</dbReference>
<feature type="chain" id="PRO_5015336003" evidence="7">
    <location>
        <begin position="21"/>
        <end position="442"/>
    </location>
</feature>
<dbReference type="Pfam" id="PF03572">
    <property type="entry name" value="Peptidase_S41"/>
    <property type="match status" value="1"/>
</dbReference>
<evidence type="ECO:0000256" key="4">
    <source>
        <dbReference type="ARBA" id="ARBA00022825"/>
    </source>
</evidence>
<dbReference type="PANTHER" id="PTHR32060">
    <property type="entry name" value="TAIL-SPECIFIC PROTEASE"/>
    <property type="match status" value="1"/>
</dbReference>
<dbReference type="PANTHER" id="PTHR32060:SF30">
    <property type="entry name" value="CARBOXY-TERMINAL PROCESSING PROTEASE CTPA"/>
    <property type="match status" value="1"/>
</dbReference>
<keyword evidence="2 5" id="KW-0645">Protease</keyword>
<dbReference type="Pfam" id="PF22694">
    <property type="entry name" value="CtpB_N-like"/>
    <property type="match status" value="1"/>
</dbReference>
<name>A0A2R4WPX7_9HYPH</name>
<evidence type="ECO:0000256" key="6">
    <source>
        <dbReference type="SAM" id="MobiDB-lite"/>
    </source>
</evidence>
<dbReference type="Gene3D" id="2.30.42.10">
    <property type="match status" value="1"/>
</dbReference>
<dbReference type="RefSeq" id="WP_099955362.1">
    <property type="nucleotide sequence ID" value="NZ_CP028843.1"/>
</dbReference>
<dbReference type="OrthoDB" id="9812068at2"/>
<proteinExistence type="inferred from homology"/>
<dbReference type="KEGG" id="mee:DA075_24010"/>
<dbReference type="SMART" id="SM00245">
    <property type="entry name" value="TSPc"/>
    <property type="match status" value="1"/>
</dbReference>
<dbReference type="InterPro" id="IPR055210">
    <property type="entry name" value="CtpA/B_N"/>
</dbReference>
<protein>
    <submittedName>
        <fullName evidence="9">S41 family peptidase</fullName>
    </submittedName>
</protein>
<feature type="compositionally biased region" description="Basic and acidic residues" evidence="6">
    <location>
        <begin position="376"/>
        <end position="400"/>
    </location>
</feature>
<dbReference type="Gene3D" id="3.30.750.44">
    <property type="match status" value="1"/>
</dbReference>
<dbReference type="GO" id="GO:0004175">
    <property type="term" value="F:endopeptidase activity"/>
    <property type="evidence" value="ECO:0007669"/>
    <property type="project" value="TreeGrafter"/>
</dbReference>
<dbReference type="InterPro" id="IPR036034">
    <property type="entry name" value="PDZ_sf"/>
</dbReference>
<dbReference type="GO" id="GO:0006508">
    <property type="term" value="P:proteolysis"/>
    <property type="evidence" value="ECO:0007669"/>
    <property type="project" value="UniProtKB-KW"/>
</dbReference>
<evidence type="ECO:0000259" key="8">
    <source>
        <dbReference type="PROSITE" id="PS50106"/>
    </source>
</evidence>
<sequence>MRKVSLVLFGAMLGAGTATVATQTHLLSSTSAVAASAETYRQLSLFGDVFEKIRTDYVEKPDEGKLIEAAVNGMLTSLDPHSSYMDAKSFRDMQVQTRGEFGGLGIEVTMEDGLIKVVTPIDDTPAARAGLLANDIITQIDNDQVQGLTLNQAVDKMRGPVNSPVKLKITRKEAKDPIEVTLNRDLIRIKPVRSRTEGGDIGYIRLTQFNEQTYDGLKAAVDKIATDLPGDKLKGFIIDLRNNPGGLLDQAVMVSDAFLDRGEIVSTRGRNPDETQRFSAKSGDLTKGKPVVVLVNGGSASASEIVAGALQDHKRATVLGTRSFGKGSVQSIIPLGGNGALRLTTARYYTPSGRSIQAKGIEPDQEVLQDVPDELKGKDETKGEAGLKGHLKQKDTEERGGSSAYVPPDPAKDKQLIAAIDFLHGVQKGAANTAKTTVPNPN</sequence>
<dbReference type="PROSITE" id="PS50106">
    <property type="entry name" value="PDZ"/>
    <property type="match status" value="1"/>
</dbReference>
<dbReference type="FunFam" id="3.90.226.10:FF:000029">
    <property type="entry name" value="Peptidase, S41 family"/>
    <property type="match status" value="1"/>
</dbReference>
<keyword evidence="7" id="KW-0732">Signal</keyword>
<gene>
    <name evidence="9" type="ORF">DA075_24010</name>
</gene>
<feature type="region of interest" description="Disordered" evidence="6">
    <location>
        <begin position="376"/>
        <end position="411"/>
    </location>
</feature>
<reference evidence="9 10" key="1">
    <citation type="submission" date="2018-04" db="EMBL/GenBank/DDBJ databases">
        <title>Methylobacterium sp. PR1016A genome.</title>
        <authorList>
            <person name="Park W."/>
        </authorList>
    </citation>
    <scope>NUCLEOTIDE SEQUENCE [LARGE SCALE GENOMIC DNA]</scope>
    <source>
        <strain evidence="9 10">PR1016A</strain>
    </source>
</reference>
<dbReference type="NCBIfam" id="TIGR00225">
    <property type="entry name" value="prc"/>
    <property type="match status" value="1"/>
</dbReference>
<dbReference type="SMART" id="SM00228">
    <property type="entry name" value="PDZ"/>
    <property type="match status" value="1"/>
</dbReference>
<keyword evidence="3 5" id="KW-0378">Hydrolase</keyword>
<dbReference type="Proteomes" id="UP000244755">
    <property type="component" value="Chromosome 1"/>
</dbReference>
<keyword evidence="10" id="KW-1185">Reference proteome</keyword>
<dbReference type="EMBL" id="CP028843">
    <property type="protein sequence ID" value="AWB23580.1"/>
    <property type="molecule type" value="Genomic_DNA"/>
</dbReference>
<feature type="signal peptide" evidence="7">
    <location>
        <begin position="1"/>
        <end position="20"/>
    </location>
</feature>
<comment type="similarity">
    <text evidence="1 5">Belongs to the peptidase S41A family.</text>
</comment>
<dbReference type="GO" id="GO:0030288">
    <property type="term" value="C:outer membrane-bounded periplasmic space"/>
    <property type="evidence" value="ECO:0007669"/>
    <property type="project" value="TreeGrafter"/>
</dbReference>
<evidence type="ECO:0000256" key="7">
    <source>
        <dbReference type="SAM" id="SignalP"/>
    </source>
</evidence>
<evidence type="ECO:0000313" key="10">
    <source>
        <dbReference type="Proteomes" id="UP000244755"/>
    </source>
</evidence>
<dbReference type="GO" id="GO:0007165">
    <property type="term" value="P:signal transduction"/>
    <property type="evidence" value="ECO:0007669"/>
    <property type="project" value="TreeGrafter"/>
</dbReference>
<dbReference type="InterPro" id="IPR029045">
    <property type="entry name" value="ClpP/crotonase-like_dom_sf"/>
</dbReference>
<dbReference type="Pfam" id="PF13180">
    <property type="entry name" value="PDZ_2"/>
    <property type="match status" value="1"/>
</dbReference>